<dbReference type="Proteomes" id="UP000838763">
    <property type="component" value="Unassembled WGS sequence"/>
</dbReference>
<evidence type="ECO:0000256" key="1">
    <source>
        <dbReference type="ARBA" id="ARBA00004141"/>
    </source>
</evidence>
<dbReference type="GO" id="GO:0016020">
    <property type="term" value="C:membrane"/>
    <property type="evidence" value="ECO:0007669"/>
    <property type="project" value="UniProtKB-SubCell"/>
</dbReference>
<reference evidence="8" key="1">
    <citation type="submission" date="2022-11" db="EMBL/GenBank/DDBJ databases">
        <authorList>
            <person name="Scott C."/>
            <person name="Bruce N."/>
        </authorList>
    </citation>
    <scope>NUCLEOTIDE SEQUENCE</scope>
</reference>
<keyword evidence="9" id="KW-1185">Reference proteome</keyword>
<proteinExistence type="predicted"/>
<feature type="transmembrane region" description="Helical" evidence="7">
    <location>
        <begin position="33"/>
        <end position="52"/>
    </location>
</feature>
<keyword evidence="5 7" id="KW-0472">Membrane</keyword>
<organism evidence="8 9">
    <name type="scientific">Parascedosporium putredinis</name>
    <dbReference type="NCBI Taxonomy" id="1442378"/>
    <lineage>
        <taxon>Eukaryota</taxon>
        <taxon>Fungi</taxon>
        <taxon>Dikarya</taxon>
        <taxon>Ascomycota</taxon>
        <taxon>Pezizomycotina</taxon>
        <taxon>Sordariomycetes</taxon>
        <taxon>Hypocreomycetidae</taxon>
        <taxon>Microascales</taxon>
        <taxon>Microascaceae</taxon>
        <taxon>Parascedosporium</taxon>
    </lineage>
</organism>
<keyword evidence="3 7" id="KW-0812">Transmembrane</keyword>
<evidence type="ECO:0000256" key="4">
    <source>
        <dbReference type="ARBA" id="ARBA00022989"/>
    </source>
</evidence>
<evidence type="ECO:0000256" key="3">
    <source>
        <dbReference type="ARBA" id="ARBA00022692"/>
    </source>
</evidence>
<keyword evidence="4 7" id="KW-1133">Transmembrane helix</keyword>
<evidence type="ECO:0000256" key="2">
    <source>
        <dbReference type="ARBA" id="ARBA00022448"/>
    </source>
</evidence>
<feature type="transmembrane region" description="Helical" evidence="7">
    <location>
        <begin position="59"/>
        <end position="78"/>
    </location>
</feature>
<sequence length="211" mass="22131">MGFFASFNNFLVFATYLYQDFQGLSTLQTTLRFLPTGVVGALVALAVALTLHRVPTQHMLLFGTACVSLASLLFALPIPPHFLLRLRPPAMALSALAPHDQALGAALLNAVGQVGRAIGLALATTVQAAVVARERGVPIREAGDILPWDHASLLGLRAANWTTFSLGVCSFLVVAVAFRNTGIVGKAPSPPAAEPVNPPRPSSRACTEPSA</sequence>
<evidence type="ECO:0000256" key="5">
    <source>
        <dbReference type="ARBA" id="ARBA00023136"/>
    </source>
</evidence>
<accession>A0A9P1MDA7</accession>
<dbReference type="AlphaFoldDB" id="A0A9P1MDA7"/>
<dbReference type="OrthoDB" id="440755at2759"/>
<evidence type="ECO:0000313" key="9">
    <source>
        <dbReference type="Proteomes" id="UP000838763"/>
    </source>
</evidence>
<comment type="subcellular location">
    <subcellularLocation>
        <location evidence="1">Membrane</location>
        <topology evidence="1">Multi-pass membrane protein</topology>
    </subcellularLocation>
</comment>
<name>A0A9P1MDA7_9PEZI</name>
<dbReference type="EMBL" id="CALLCH030000016">
    <property type="protein sequence ID" value="CAI4217137.1"/>
    <property type="molecule type" value="Genomic_DNA"/>
</dbReference>
<dbReference type="SUPFAM" id="SSF103473">
    <property type="entry name" value="MFS general substrate transporter"/>
    <property type="match status" value="1"/>
</dbReference>
<dbReference type="InterPro" id="IPR036259">
    <property type="entry name" value="MFS_trans_sf"/>
</dbReference>
<comment type="caution">
    <text evidence="8">The sequence shown here is derived from an EMBL/GenBank/DDBJ whole genome shotgun (WGS) entry which is preliminary data.</text>
</comment>
<evidence type="ECO:0000313" key="8">
    <source>
        <dbReference type="EMBL" id="CAI4217137.1"/>
    </source>
</evidence>
<gene>
    <name evidence="8" type="ORF">PPNO1_LOCUS6755</name>
</gene>
<protein>
    <recommendedName>
        <fullName evidence="10">MFS transporter</fullName>
    </recommendedName>
</protein>
<evidence type="ECO:0000256" key="7">
    <source>
        <dbReference type="SAM" id="Phobius"/>
    </source>
</evidence>
<feature type="region of interest" description="Disordered" evidence="6">
    <location>
        <begin position="187"/>
        <end position="211"/>
    </location>
</feature>
<dbReference type="PANTHER" id="PTHR42718">
    <property type="entry name" value="MAJOR FACILITATOR SUPERFAMILY MULTIDRUG TRANSPORTER MFSC"/>
    <property type="match status" value="1"/>
</dbReference>
<evidence type="ECO:0000256" key="6">
    <source>
        <dbReference type="SAM" id="MobiDB-lite"/>
    </source>
</evidence>
<dbReference type="PANTHER" id="PTHR42718:SF9">
    <property type="entry name" value="MAJOR FACILITATOR SUPERFAMILY MULTIDRUG TRANSPORTER MFSC"/>
    <property type="match status" value="1"/>
</dbReference>
<evidence type="ECO:0008006" key="10">
    <source>
        <dbReference type="Google" id="ProtNLM"/>
    </source>
</evidence>
<dbReference type="Gene3D" id="1.20.1250.20">
    <property type="entry name" value="MFS general substrate transporter like domains"/>
    <property type="match status" value="1"/>
</dbReference>
<keyword evidence="2" id="KW-0813">Transport</keyword>
<feature type="compositionally biased region" description="Pro residues" evidence="6">
    <location>
        <begin position="188"/>
        <end position="201"/>
    </location>
</feature>